<dbReference type="InterPro" id="IPR000073">
    <property type="entry name" value="AB_hydrolase_1"/>
</dbReference>
<evidence type="ECO:0000256" key="1">
    <source>
        <dbReference type="ARBA" id="ARBA00022801"/>
    </source>
</evidence>
<evidence type="ECO:0000313" key="4">
    <source>
        <dbReference type="Proteomes" id="UP000586918"/>
    </source>
</evidence>
<evidence type="ECO:0000259" key="2">
    <source>
        <dbReference type="Pfam" id="PF12697"/>
    </source>
</evidence>
<gene>
    <name evidence="3" type="ORF">HF519_11700</name>
</gene>
<name>A0A848DHR2_9PSEU</name>
<feature type="domain" description="AB hydrolase-1" evidence="2">
    <location>
        <begin position="30"/>
        <end position="258"/>
    </location>
</feature>
<dbReference type="InterPro" id="IPR050266">
    <property type="entry name" value="AB_hydrolase_sf"/>
</dbReference>
<evidence type="ECO:0000313" key="3">
    <source>
        <dbReference type="EMBL" id="NMH92222.1"/>
    </source>
</evidence>
<dbReference type="EMBL" id="JAAXKZ010000034">
    <property type="protein sequence ID" value="NMH92222.1"/>
    <property type="molecule type" value="Genomic_DNA"/>
</dbReference>
<dbReference type="Pfam" id="PF12697">
    <property type="entry name" value="Abhydrolase_6"/>
    <property type="match status" value="1"/>
</dbReference>
<dbReference type="PANTHER" id="PTHR43798:SF31">
    <property type="entry name" value="AB HYDROLASE SUPERFAMILY PROTEIN YCLE"/>
    <property type="match status" value="1"/>
</dbReference>
<sequence>MSPATRGSVGGPVGPVSYLSWPGPDSATPILFLHPVNTAAAVWSGVARELAGRWPAVAVDYRAHGESAAGGPYLPADYAADALAVLDALGIRRAHVVCGSIGGAVAVELAAAGDRVASITALGASLRLAWPEATLTAVEDDLRRKGVREWFTEHGADVLGPASRPQAAAELAELASRGRDVDVVVDVLRGTFGLADSRPAAEAVSASPPPAQVVLGAHDPTCPMEMARELAGFLRCEIRVLPDIGHLPMLEDPKGAAAVVSEFLAGLAEAGR</sequence>
<dbReference type="GO" id="GO:0016020">
    <property type="term" value="C:membrane"/>
    <property type="evidence" value="ECO:0007669"/>
    <property type="project" value="TreeGrafter"/>
</dbReference>
<dbReference type="RefSeq" id="WP_169412940.1">
    <property type="nucleotide sequence ID" value="NZ_JAAXKZ010000034.1"/>
</dbReference>
<proteinExistence type="predicted"/>
<protein>
    <submittedName>
        <fullName evidence="3">Alpha/beta hydrolase</fullName>
    </submittedName>
</protein>
<keyword evidence="4" id="KW-1185">Reference proteome</keyword>
<accession>A0A848DHR2</accession>
<reference evidence="3 4" key="1">
    <citation type="submission" date="2020-04" db="EMBL/GenBank/DDBJ databases">
        <authorList>
            <person name="Klaysubun C."/>
            <person name="Duangmal K."/>
            <person name="Lipun K."/>
        </authorList>
    </citation>
    <scope>NUCLEOTIDE SEQUENCE [LARGE SCALE GENOMIC DNA]</scope>
    <source>
        <strain evidence="3 4">DSM 45300</strain>
    </source>
</reference>
<dbReference type="Proteomes" id="UP000586918">
    <property type="component" value="Unassembled WGS sequence"/>
</dbReference>
<dbReference type="AlphaFoldDB" id="A0A848DHR2"/>
<keyword evidence="1 3" id="KW-0378">Hydrolase</keyword>
<dbReference type="InterPro" id="IPR029058">
    <property type="entry name" value="AB_hydrolase_fold"/>
</dbReference>
<dbReference type="SUPFAM" id="SSF53474">
    <property type="entry name" value="alpha/beta-Hydrolases"/>
    <property type="match status" value="1"/>
</dbReference>
<comment type="caution">
    <text evidence="3">The sequence shown here is derived from an EMBL/GenBank/DDBJ whole genome shotgun (WGS) entry which is preliminary data.</text>
</comment>
<dbReference type="PANTHER" id="PTHR43798">
    <property type="entry name" value="MONOACYLGLYCEROL LIPASE"/>
    <property type="match status" value="1"/>
</dbReference>
<dbReference type="GO" id="GO:0016787">
    <property type="term" value="F:hydrolase activity"/>
    <property type="evidence" value="ECO:0007669"/>
    <property type="project" value="UniProtKB-KW"/>
</dbReference>
<dbReference type="Gene3D" id="3.40.50.1820">
    <property type="entry name" value="alpha/beta hydrolase"/>
    <property type="match status" value="1"/>
</dbReference>
<organism evidence="3 4">
    <name type="scientific">Pseudonocardia bannensis</name>
    <dbReference type="NCBI Taxonomy" id="630973"/>
    <lineage>
        <taxon>Bacteria</taxon>
        <taxon>Bacillati</taxon>
        <taxon>Actinomycetota</taxon>
        <taxon>Actinomycetes</taxon>
        <taxon>Pseudonocardiales</taxon>
        <taxon>Pseudonocardiaceae</taxon>
        <taxon>Pseudonocardia</taxon>
    </lineage>
</organism>